<name>A0A165YZ49_9AGAM</name>
<keyword evidence="2" id="KW-1133">Transmembrane helix</keyword>
<evidence type="ECO:0000256" key="1">
    <source>
        <dbReference type="SAM" id="MobiDB-lite"/>
    </source>
</evidence>
<organism evidence="4 5">
    <name type="scientific">Sistotremastrum suecicum HHB10207 ss-3</name>
    <dbReference type="NCBI Taxonomy" id="1314776"/>
    <lineage>
        <taxon>Eukaryota</taxon>
        <taxon>Fungi</taxon>
        <taxon>Dikarya</taxon>
        <taxon>Basidiomycota</taxon>
        <taxon>Agaricomycotina</taxon>
        <taxon>Agaricomycetes</taxon>
        <taxon>Sistotremastrales</taxon>
        <taxon>Sistotremastraceae</taxon>
        <taxon>Sistotremastrum</taxon>
    </lineage>
</organism>
<evidence type="ECO:0000256" key="3">
    <source>
        <dbReference type="SAM" id="SignalP"/>
    </source>
</evidence>
<protein>
    <recommendedName>
        <fullName evidence="6">Mid2 domain-containing protein</fullName>
    </recommendedName>
</protein>
<sequence length="203" mass="21382">MKLLSLFLVALPLVWAQESTTVSPTPTDSVDQVSTTTDAPGPTWTACYFAEVFPTTTETVELPSNFDLPAGAVCWEIYSVGGGVLDRPILTISTADDPGVTDIPATPSPSTSAISTTSTSSGSNLKVILPAVFGSLAGALFSIFGVLWLTRYRARSKSSTRSSRVGAWVNRAGWVHDEKPGDNIAMQAQGPSSKERTADLEAA</sequence>
<evidence type="ECO:0000313" key="4">
    <source>
        <dbReference type="EMBL" id="KZT33761.1"/>
    </source>
</evidence>
<keyword evidence="5" id="KW-1185">Reference proteome</keyword>
<dbReference type="EMBL" id="KV428220">
    <property type="protein sequence ID" value="KZT33761.1"/>
    <property type="molecule type" value="Genomic_DNA"/>
</dbReference>
<feature type="signal peptide" evidence="3">
    <location>
        <begin position="1"/>
        <end position="16"/>
    </location>
</feature>
<evidence type="ECO:0000313" key="5">
    <source>
        <dbReference type="Proteomes" id="UP000076798"/>
    </source>
</evidence>
<evidence type="ECO:0008006" key="6">
    <source>
        <dbReference type="Google" id="ProtNLM"/>
    </source>
</evidence>
<proteinExistence type="predicted"/>
<gene>
    <name evidence="4" type="ORF">SISSUDRAFT_1053802</name>
</gene>
<keyword evidence="3" id="KW-0732">Signal</keyword>
<dbReference type="Proteomes" id="UP000076798">
    <property type="component" value="Unassembled WGS sequence"/>
</dbReference>
<feature type="region of interest" description="Disordered" evidence="1">
    <location>
        <begin position="178"/>
        <end position="203"/>
    </location>
</feature>
<keyword evidence="2" id="KW-0812">Transmembrane</keyword>
<evidence type="ECO:0000256" key="2">
    <source>
        <dbReference type="SAM" id="Phobius"/>
    </source>
</evidence>
<keyword evidence="2" id="KW-0472">Membrane</keyword>
<feature type="chain" id="PRO_5007869649" description="Mid2 domain-containing protein" evidence="3">
    <location>
        <begin position="17"/>
        <end position="203"/>
    </location>
</feature>
<feature type="compositionally biased region" description="Low complexity" evidence="1">
    <location>
        <begin position="103"/>
        <end position="121"/>
    </location>
</feature>
<reference evidence="4 5" key="1">
    <citation type="journal article" date="2016" name="Mol. Biol. Evol.">
        <title>Comparative Genomics of Early-Diverging Mushroom-Forming Fungi Provides Insights into the Origins of Lignocellulose Decay Capabilities.</title>
        <authorList>
            <person name="Nagy L.G."/>
            <person name="Riley R."/>
            <person name="Tritt A."/>
            <person name="Adam C."/>
            <person name="Daum C."/>
            <person name="Floudas D."/>
            <person name="Sun H."/>
            <person name="Yadav J.S."/>
            <person name="Pangilinan J."/>
            <person name="Larsson K.H."/>
            <person name="Matsuura K."/>
            <person name="Barry K."/>
            <person name="Labutti K."/>
            <person name="Kuo R."/>
            <person name="Ohm R.A."/>
            <person name="Bhattacharya S.S."/>
            <person name="Shirouzu T."/>
            <person name="Yoshinaga Y."/>
            <person name="Martin F.M."/>
            <person name="Grigoriev I.V."/>
            <person name="Hibbett D.S."/>
        </authorList>
    </citation>
    <scope>NUCLEOTIDE SEQUENCE [LARGE SCALE GENOMIC DNA]</scope>
    <source>
        <strain evidence="4 5">HHB10207 ss-3</strain>
    </source>
</reference>
<feature type="transmembrane region" description="Helical" evidence="2">
    <location>
        <begin position="127"/>
        <end position="149"/>
    </location>
</feature>
<dbReference type="AlphaFoldDB" id="A0A165YZ49"/>
<accession>A0A165YZ49</accession>
<feature type="compositionally biased region" description="Basic and acidic residues" evidence="1">
    <location>
        <begin position="193"/>
        <end position="203"/>
    </location>
</feature>
<feature type="region of interest" description="Disordered" evidence="1">
    <location>
        <begin position="100"/>
        <end position="121"/>
    </location>
</feature>